<evidence type="ECO:0000313" key="3">
    <source>
        <dbReference type="Proteomes" id="UP000887572"/>
    </source>
</evidence>
<evidence type="ECO:0000259" key="2">
    <source>
        <dbReference type="PROSITE" id="PS50188"/>
    </source>
</evidence>
<feature type="coiled-coil region" evidence="1">
    <location>
        <begin position="45"/>
        <end position="156"/>
    </location>
</feature>
<dbReference type="InterPro" id="IPR013320">
    <property type="entry name" value="ConA-like_dom_sf"/>
</dbReference>
<feature type="domain" description="B30.2/SPRY" evidence="2">
    <location>
        <begin position="125"/>
        <end position="338"/>
    </location>
</feature>
<dbReference type="PROSITE" id="PS50188">
    <property type="entry name" value="B302_SPRY"/>
    <property type="match status" value="1"/>
</dbReference>
<dbReference type="AlphaFoldDB" id="A0A914H6S3"/>
<dbReference type="PANTHER" id="PTHR12864">
    <property type="entry name" value="RAN BINDING PROTEIN 9-RELATED"/>
    <property type="match status" value="1"/>
</dbReference>
<dbReference type="Pfam" id="PF00622">
    <property type="entry name" value="SPRY"/>
    <property type="match status" value="1"/>
</dbReference>
<sequence>MNPSDELHLLRAKIAQFERQQTINSPTSSSAGFDLMAQNAKRRRIEGVNEEHEELVGRMVEQMEEWKRITKLELENKALRAELEHQKLLIAHNALQTKMEEYKKEQQQKMEEYQKEQQQKMEEYKQEQQQKMEEYKKEQQQNISNLQTTFAALRKIGLTLQNRWDSAKCGKDLTLIGPERLIAQNDGKKGEAGSVFAKRPIPNGRFGIFYYEVKILVDEDDFHIGLAMKEMPLDGSVGEYDGTYAYANFGRFWGHEVEGCSHDDGRPYIDGKPGFGVGDVVGCGVNLATRQIIYTKNGKRLGMALRGGRGKRDVLGNAGGDVGGWDHPIDSSYDYVDTMFKEANWLADKVKKYGWENYGVPAGRR</sequence>
<dbReference type="Gene3D" id="2.60.120.920">
    <property type="match status" value="1"/>
</dbReference>
<dbReference type="SUPFAM" id="SSF49899">
    <property type="entry name" value="Concanavalin A-like lectins/glucanases"/>
    <property type="match status" value="1"/>
</dbReference>
<dbReference type="Proteomes" id="UP000887572">
    <property type="component" value="Unplaced"/>
</dbReference>
<dbReference type="InterPro" id="IPR003877">
    <property type="entry name" value="SPRY_dom"/>
</dbReference>
<dbReference type="InterPro" id="IPR050618">
    <property type="entry name" value="Ubq-SigPath_Reg"/>
</dbReference>
<accession>A0A914H6S3</accession>
<reference evidence="4" key="1">
    <citation type="submission" date="2022-11" db="UniProtKB">
        <authorList>
            <consortium name="WormBaseParasite"/>
        </authorList>
    </citation>
    <scope>IDENTIFICATION</scope>
</reference>
<proteinExistence type="predicted"/>
<dbReference type="InterPro" id="IPR043136">
    <property type="entry name" value="B30.2/SPRY_sf"/>
</dbReference>
<name>A0A914H6S3_GLORO</name>
<evidence type="ECO:0000256" key="1">
    <source>
        <dbReference type="SAM" id="Coils"/>
    </source>
</evidence>
<dbReference type="InterPro" id="IPR001870">
    <property type="entry name" value="B30.2/SPRY"/>
</dbReference>
<keyword evidence="3" id="KW-1185">Reference proteome</keyword>
<evidence type="ECO:0000313" key="4">
    <source>
        <dbReference type="WBParaSite" id="Gr19_v10_g14341.t1"/>
    </source>
</evidence>
<protein>
    <submittedName>
        <fullName evidence="4">B30.2/SPRY domain-containing protein</fullName>
    </submittedName>
</protein>
<organism evidence="3 4">
    <name type="scientific">Globodera rostochiensis</name>
    <name type="common">Golden nematode worm</name>
    <name type="synonym">Heterodera rostochiensis</name>
    <dbReference type="NCBI Taxonomy" id="31243"/>
    <lineage>
        <taxon>Eukaryota</taxon>
        <taxon>Metazoa</taxon>
        <taxon>Ecdysozoa</taxon>
        <taxon>Nematoda</taxon>
        <taxon>Chromadorea</taxon>
        <taxon>Rhabditida</taxon>
        <taxon>Tylenchina</taxon>
        <taxon>Tylenchomorpha</taxon>
        <taxon>Tylenchoidea</taxon>
        <taxon>Heteroderidae</taxon>
        <taxon>Heteroderinae</taxon>
        <taxon>Globodera</taxon>
    </lineage>
</organism>
<keyword evidence="1" id="KW-0175">Coiled coil</keyword>
<dbReference type="WBParaSite" id="Gr19_v10_g14341.t1">
    <property type="protein sequence ID" value="Gr19_v10_g14341.t1"/>
    <property type="gene ID" value="Gr19_v10_g14341"/>
</dbReference>